<sequence length="307" mass="34709">MDKKTKIAVMMAASLASTSAFSAEKKIKSFSDIELGLETINYSEKLNNLAGYGQLKQDINVYNITTRNSAYVAINDEYGLYLDGFASLAPSVQTETWSLGEFGDIQQNDFKINHNELAFRLSYKWTEQHRIISGFRLSSLSFIRSHFEFEQPGADEFNAQLAADGMDPFVLPNGDISDRYKSNVAISEIQDELIALFGYRYEPNELPNRGDWTWYTGIEAGIPIYSITQNTTIQGETLNEFFGGYSLIGKLGLRYQLFDNLGLLATFTSYYKYRDVVTEDKGNGNSVSVPEVNFYNNAFTLGLRWSY</sequence>
<evidence type="ECO:0000313" key="2">
    <source>
        <dbReference type="EMBL" id="WAJ69066.1"/>
    </source>
</evidence>
<dbReference type="EMBL" id="CP109965">
    <property type="protein sequence ID" value="WAJ69066.1"/>
    <property type="molecule type" value="Genomic_DNA"/>
</dbReference>
<feature type="chain" id="PRO_5046840805" description="Omptin family protein" evidence="1">
    <location>
        <begin position="23"/>
        <end position="307"/>
    </location>
</feature>
<name>A0ABY7AIY4_9ALTE</name>
<dbReference type="Proteomes" id="UP001163726">
    <property type="component" value="Chromosome"/>
</dbReference>
<keyword evidence="3" id="KW-1185">Reference proteome</keyword>
<protein>
    <recommendedName>
        <fullName evidence="4">Omptin family protein</fullName>
    </recommendedName>
</protein>
<reference evidence="2" key="1">
    <citation type="submission" date="2022-10" db="EMBL/GenBank/DDBJ databases">
        <title>Catenovulum adriacola sp. nov. isolated in the Harbour of Susak.</title>
        <authorList>
            <person name="Schoch T."/>
            <person name="Reich S.J."/>
            <person name="Stoeferle S."/>
            <person name="Flaiz M."/>
            <person name="Kazda M."/>
            <person name="Riedel C.U."/>
            <person name="Duerre P."/>
        </authorList>
    </citation>
    <scope>NUCLEOTIDE SEQUENCE</scope>
    <source>
        <strain evidence="2">TS8</strain>
    </source>
</reference>
<keyword evidence="1" id="KW-0732">Signal</keyword>
<proteinExistence type="predicted"/>
<evidence type="ECO:0000313" key="3">
    <source>
        <dbReference type="Proteomes" id="UP001163726"/>
    </source>
</evidence>
<evidence type="ECO:0000256" key="1">
    <source>
        <dbReference type="SAM" id="SignalP"/>
    </source>
</evidence>
<accession>A0ABY7AIY4</accession>
<organism evidence="2 3">
    <name type="scientific">Catenovulum adriaticum</name>
    <dbReference type="NCBI Taxonomy" id="2984846"/>
    <lineage>
        <taxon>Bacteria</taxon>
        <taxon>Pseudomonadati</taxon>
        <taxon>Pseudomonadota</taxon>
        <taxon>Gammaproteobacteria</taxon>
        <taxon>Alteromonadales</taxon>
        <taxon>Alteromonadaceae</taxon>
        <taxon>Catenovulum</taxon>
    </lineage>
</organism>
<feature type="signal peptide" evidence="1">
    <location>
        <begin position="1"/>
        <end position="22"/>
    </location>
</feature>
<dbReference type="RefSeq" id="WP_268073223.1">
    <property type="nucleotide sequence ID" value="NZ_CP109965.1"/>
</dbReference>
<evidence type="ECO:0008006" key="4">
    <source>
        <dbReference type="Google" id="ProtNLM"/>
    </source>
</evidence>
<gene>
    <name evidence="2" type="ORF">OLW01_07625</name>
</gene>